<gene>
    <name evidence="2" type="ORF">NIES21_03050</name>
</gene>
<evidence type="ECO:0000313" key="3">
    <source>
        <dbReference type="Proteomes" id="UP000218287"/>
    </source>
</evidence>
<protein>
    <submittedName>
        <fullName evidence="2">Uncharacterized protein</fullName>
    </submittedName>
</protein>
<evidence type="ECO:0000256" key="1">
    <source>
        <dbReference type="SAM" id="Phobius"/>
    </source>
</evidence>
<proteinExistence type="predicted"/>
<keyword evidence="1" id="KW-1133">Transmembrane helix</keyword>
<organism evidence="2 3">
    <name type="scientific">Anabaenopsis circularis NIES-21</name>
    <dbReference type="NCBI Taxonomy" id="1085406"/>
    <lineage>
        <taxon>Bacteria</taxon>
        <taxon>Bacillati</taxon>
        <taxon>Cyanobacteriota</taxon>
        <taxon>Cyanophyceae</taxon>
        <taxon>Nostocales</taxon>
        <taxon>Nodulariaceae</taxon>
        <taxon>Anabaenopsis</taxon>
    </lineage>
</organism>
<feature type="transmembrane region" description="Helical" evidence="1">
    <location>
        <begin position="21"/>
        <end position="46"/>
    </location>
</feature>
<dbReference type="AlphaFoldDB" id="A0A1Z4GB30"/>
<keyword evidence="1" id="KW-0472">Membrane</keyword>
<name>A0A1Z4GB30_9CYAN</name>
<evidence type="ECO:0000313" key="2">
    <source>
        <dbReference type="EMBL" id="BAY14548.1"/>
    </source>
</evidence>
<sequence length="97" mass="10620">MSLAGIKSHSQQLKTKKPIANFCNPINCAFFVGSFIILSTSSIIIISSTISSISSAISSPSTHPTSIPWINNASDCKHSGRNWYDNKCWDAEHSLMF</sequence>
<reference evidence="2 3" key="1">
    <citation type="submission" date="2017-06" db="EMBL/GenBank/DDBJ databases">
        <title>Genome sequencing of cyanobaciteial culture collection at National Institute for Environmental Studies (NIES).</title>
        <authorList>
            <person name="Hirose Y."/>
            <person name="Shimura Y."/>
            <person name="Fujisawa T."/>
            <person name="Nakamura Y."/>
            <person name="Kawachi M."/>
        </authorList>
    </citation>
    <scope>NUCLEOTIDE SEQUENCE [LARGE SCALE GENOMIC DNA]</scope>
    <source>
        <strain evidence="2 3">NIES-21</strain>
    </source>
</reference>
<dbReference type="EMBL" id="AP018174">
    <property type="protein sequence ID" value="BAY14548.1"/>
    <property type="molecule type" value="Genomic_DNA"/>
</dbReference>
<dbReference type="Proteomes" id="UP000218287">
    <property type="component" value="Chromosome"/>
</dbReference>
<keyword evidence="3" id="KW-1185">Reference proteome</keyword>
<keyword evidence="1" id="KW-0812">Transmembrane</keyword>
<accession>A0A1Z4GB30</accession>